<dbReference type="Proteomes" id="UP000249299">
    <property type="component" value="Unassembled WGS sequence"/>
</dbReference>
<feature type="domain" description="Citrate transporter-like" evidence="7">
    <location>
        <begin position="16"/>
        <end position="366"/>
    </location>
</feature>
<feature type="transmembrane region" description="Helical" evidence="6">
    <location>
        <begin position="92"/>
        <end position="118"/>
    </location>
</feature>
<keyword evidence="9" id="KW-1185">Reference proteome</keyword>
<protein>
    <submittedName>
        <fullName evidence="8">Sodium:sulfate symporter</fullName>
    </submittedName>
</protein>
<dbReference type="AlphaFoldDB" id="A0A327JH61"/>
<evidence type="ECO:0000256" key="5">
    <source>
        <dbReference type="ARBA" id="ARBA00023136"/>
    </source>
</evidence>
<dbReference type="GO" id="GO:0005886">
    <property type="term" value="C:plasma membrane"/>
    <property type="evidence" value="ECO:0007669"/>
    <property type="project" value="TreeGrafter"/>
</dbReference>
<comment type="subcellular location">
    <subcellularLocation>
        <location evidence="1">Membrane</location>
        <topology evidence="1">Multi-pass membrane protein</topology>
    </subcellularLocation>
</comment>
<dbReference type="GO" id="GO:0022857">
    <property type="term" value="F:transmembrane transporter activity"/>
    <property type="evidence" value="ECO:0007669"/>
    <property type="project" value="TreeGrafter"/>
</dbReference>
<evidence type="ECO:0000256" key="4">
    <source>
        <dbReference type="ARBA" id="ARBA00022989"/>
    </source>
</evidence>
<organism evidence="8 9">
    <name type="scientific">Rhodobium orientis</name>
    <dbReference type="NCBI Taxonomy" id="34017"/>
    <lineage>
        <taxon>Bacteria</taxon>
        <taxon>Pseudomonadati</taxon>
        <taxon>Pseudomonadota</taxon>
        <taxon>Alphaproteobacteria</taxon>
        <taxon>Hyphomicrobiales</taxon>
        <taxon>Rhodobiaceae</taxon>
        <taxon>Rhodobium</taxon>
    </lineage>
</organism>
<evidence type="ECO:0000313" key="9">
    <source>
        <dbReference type="Proteomes" id="UP000249299"/>
    </source>
</evidence>
<evidence type="ECO:0000256" key="1">
    <source>
        <dbReference type="ARBA" id="ARBA00004141"/>
    </source>
</evidence>
<feature type="transmembrane region" description="Helical" evidence="6">
    <location>
        <begin position="180"/>
        <end position="207"/>
    </location>
</feature>
<dbReference type="Pfam" id="PF03600">
    <property type="entry name" value="CitMHS"/>
    <property type="match status" value="1"/>
</dbReference>
<dbReference type="InterPro" id="IPR004680">
    <property type="entry name" value="Cit_transptr-like_dom"/>
</dbReference>
<keyword evidence="2" id="KW-0813">Transport</keyword>
<feature type="transmembrane region" description="Helical" evidence="6">
    <location>
        <begin position="54"/>
        <end position="72"/>
    </location>
</feature>
<feature type="transmembrane region" description="Helical" evidence="6">
    <location>
        <begin position="139"/>
        <end position="160"/>
    </location>
</feature>
<feature type="transmembrane region" description="Helical" evidence="6">
    <location>
        <begin position="286"/>
        <end position="312"/>
    </location>
</feature>
<evidence type="ECO:0000256" key="2">
    <source>
        <dbReference type="ARBA" id="ARBA00022448"/>
    </source>
</evidence>
<name>A0A327JH61_9HYPH</name>
<feature type="transmembrane region" description="Helical" evidence="6">
    <location>
        <begin position="28"/>
        <end position="47"/>
    </location>
</feature>
<keyword evidence="4 6" id="KW-1133">Transmembrane helix</keyword>
<feature type="transmembrane region" description="Helical" evidence="6">
    <location>
        <begin position="363"/>
        <end position="383"/>
    </location>
</feature>
<comment type="caution">
    <text evidence="8">The sequence shown here is derived from an EMBL/GenBank/DDBJ whole genome shotgun (WGS) entry which is preliminary data.</text>
</comment>
<accession>A0A327JH61</accession>
<dbReference type="OrthoDB" id="5460483at2"/>
<gene>
    <name evidence="8" type="ORF">CH339_20170</name>
</gene>
<keyword evidence="3 6" id="KW-0812">Transmembrane</keyword>
<evidence type="ECO:0000313" key="8">
    <source>
        <dbReference type="EMBL" id="RAI25006.1"/>
    </source>
</evidence>
<evidence type="ECO:0000256" key="3">
    <source>
        <dbReference type="ARBA" id="ARBA00022692"/>
    </source>
</evidence>
<evidence type="ECO:0000256" key="6">
    <source>
        <dbReference type="SAM" id="Phobius"/>
    </source>
</evidence>
<sequence length="431" mass="45078">MQMAAVLALVVLCIGLWATAAMPEYWTALAFFLIAVAAGIAPADTVFSGFRSSTFWLLFSGIVLGAAFRHTGLDNRLADSLTRLLGARYAGIIVGGLVVFGVGLSFVLPSAMGRTVLVMPIALSLADRAGYGPDSNGRAGILLAAAFGCNVPAFAILPANVPNMILAGSAETLFHYAPAYWPYLLLHFPVLGALKAGLLTALILWHFPDRDPAHPIAAAPSRGPLKPAQRRLTIVLGLCLALWLSDGVHHISPAWIGLSAALYCLWPGSGLTAPKAFNDTLNLGPLFFIAGIVGLGAVIAEAGLGAAIVNGISAHLGFSPDRPLWNVVGLVGVAKLVAVFTTMPGVPAVITPLAEDLAGLTGLPLTTVLMTEVLGFSNILLPYQSPPLLVAVQLAALKMGPPTRLCLSLFAVTAFFLTPLDLLWWRLVGML</sequence>
<reference evidence="8 9" key="1">
    <citation type="submission" date="2017-07" db="EMBL/GenBank/DDBJ databases">
        <title>Draft Genome Sequences of Select Purple Nonsulfur Bacteria.</title>
        <authorList>
            <person name="Lasarre B."/>
            <person name="Mckinlay J.B."/>
        </authorList>
    </citation>
    <scope>NUCLEOTIDE SEQUENCE [LARGE SCALE GENOMIC DNA]</scope>
    <source>
        <strain evidence="8 9">DSM 11290</strain>
    </source>
</reference>
<dbReference type="EMBL" id="NPEV01000059">
    <property type="protein sequence ID" value="RAI25006.1"/>
    <property type="molecule type" value="Genomic_DNA"/>
</dbReference>
<feature type="transmembrane region" description="Helical" evidence="6">
    <location>
        <begin position="404"/>
        <end position="425"/>
    </location>
</feature>
<proteinExistence type="predicted"/>
<dbReference type="PANTHER" id="PTHR10283">
    <property type="entry name" value="SOLUTE CARRIER FAMILY 13 MEMBER"/>
    <property type="match status" value="1"/>
</dbReference>
<keyword evidence="5 6" id="KW-0472">Membrane</keyword>
<evidence type="ECO:0000259" key="7">
    <source>
        <dbReference type="Pfam" id="PF03600"/>
    </source>
</evidence>
<feature type="transmembrane region" description="Helical" evidence="6">
    <location>
        <begin position="324"/>
        <end position="343"/>
    </location>
</feature>